<gene>
    <name evidence="7" type="ORF">CUNI_LOCUS2839</name>
</gene>
<dbReference type="SUPFAM" id="SSF47769">
    <property type="entry name" value="SAM/Pointed domain"/>
    <property type="match status" value="1"/>
</dbReference>
<feature type="region of interest" description="Disordered" evidence="5">
    <location>
        <begin position="346"/>
        <end position="458"/>
    </location>
</feature>
<evidence type="ECO:0000313" key="8">
    <source>
        <dbReference type="Proteomes" id="UP000678393"/>
    </source>
</evidence>
<sequence length="546" mass="61373">MFQENEKEWILEAINHLKHRKARPDLSRISLRMKRKYQMSFAQTKKLLESLIECGIVVKAVYKNNTSYRDVSQWKKGRLGGQILNSNKMLKRFIRAIEATEESKGTGVSAKDIEDFLASQGEEKCFLSGAALRDALENEIINGYLKKLSAGTQFHYTINTENINSASDIVTQEGDDVDEENLDLRENSSHYEDSSFSLHSENLEAGPLLTNVMKAINETEQLERSGSSLLDIKEYLLIKGHEFSDTDDSFLLAFLEKHSRNGVLKKVVQDSVVFYSIPEKALDINRENSMDCTPTSDDIPRAFGLVSVKDEINSTVDHLPAPPPHPIAISFAPGAFHEYRSLSSAVPLRPPSKRKRIVKDHGPDFETEIPTRMKKHTDIKESVYPTPTASPASEKSETTMEQSFKMEGTKKRGRPKKPESPSGEHGQDDNSKQDGQSEQSDNEDDDSSLPSSHPDIFSWSPQQVADYFHKKGYVEEAKSMLANDLDGAALGLLRRSDVVGPPLGGLLKVKKLGVALKLFRDIRDLLYQGNVDNYMDPYEERAFLRS</sequence>
<evidence type="ECO:0000259" key="6">
    <source>
        <dbReference type="PROSITE" id="PS52014"/>
    </source>
</evidence>
<accession>A0A8S3YPR7</accession>
<comment type="caution">
    <text evidence="7">The sequence shown here is derived from an EMBL/GenBank/DDBJ whole genome shotgun (WGS) entry which is preliminary data.</text>
</comment>
<dbReference type="InterPro" id="IPR013761">
    <property type="entry name" value="SAM/pointed_sf"/>
</dbReference>
<dbReference type="EMBL" id="CAJHNH020000380">
    <property type="protein sequence ID" value="CAG5117281.1"/>
    <property type="molecule type" value="Genomic_DNA"/>
</dbReference>
<evidence type="ECO:0000256" key="3">
    <source>
        <dbReference type="ARBA" id="ARBA00022853"/>
    </source>
</evidence>
<organism evidence="7 8">
    <name type="scientific">Candidula unifasciata</name>
    <dbReference type="NCBI Taxonomy" id="100452"/>
    <lineage>
        <taxon>Eukaryota</taxon>
        <taxon>Metazoa</taxon>
        <taxon>Spiralia</taxon>
        <taxon>Lophotrochozoa</taxon>
        <taxon>Mollusca</taxon>
        <taxon>Gastropoda</taxon>
        <taxon>Heterobranchia</taxon>
        <taxon>Euthyneura</taxon>
        <taxon>Panpulmonata</taxon>
        <taxon>Eupulmonata</taxon>
        <taxon>Stylommatophora</taxon>
        <taxon>Helicina</taxon>
        <taxon>Helicoidea</taxon>
        <taxon>Geomitridae</taxon>
        <taxon>Candidula</taxon>
    </lineage>
</organism>
<feature type="domain" description="SAMD1-like winged helix (WH)" evidence="6">
    <location>
        <begin position="1"/>
        <end position="74"/>
    </location>
</feature>
<evidence type="ECO:0000256" key="2">
    <source>
        <dbReference type="ARBA" id="ARBA00022553"/>
    </source>
</evidence>
<dbReference type="GO" id="GO:0005634">
    <property type="term" value="C:nucleus"/>
    <property type="evidence" value="ECO:0007669"/>
    <property type="project" value="UniProtKB-SubCell"/>
</dbReference>
<dbReference type="PROSITE" id="PS52014">
    <property type="entry name" value="SAMD1_WH"/>
    <property type="match status" value="1"/>
</dbReference>
<comment type="subcellular location">
    <subcellularLocation>
        <location evidence="1">Nucleus</location>
    </subcellularLocation>
</comment>
<keyword evidence="3" id="KW-0156">Chromatin regulator</keyword>
<name>A0A8S3YPR7_9EUPU</name>
<dbReference type="Gene3D" id="1.10.150.50">
    <property type="entry name" value="Transcription Factor, Ets-1"/>
    <property type="match status" value="1"/>
</dbReference>
<protein>
    <recommendedName>
        <fullName evidence="6">SAMD1-like winged helix (WH) domain-containing protein</fullName>
    </recommendedName>
</protein>
<keyword evidence="4" id="KW-0539">Nucleus</keyword>
<evidence type="ECO:0000256" key="1">
    <source>
        <dbReference type="ARBA" id="ARBA00004123"/>
    </source>
</evidence>
<dbReference type="InterPro" id="IPR048589">
    <property type="entry name" value="SAMD1-like_WH"/>
</dbReference>
<evidence type="ECO:0000256" key="4">
    <source>
        <dbReference type="ARBA" id="ARBA00023242"/>
    </source>
</evidence>
<reference evidence="7" key="1">
    <citation type="submission" date="2021-04" db="EMBL/GenBank/DDBJ databases">
        <authorList>
            <consortium name="Molecular Ecology Group"/>
        </authorList>
    </citation>
    <scope>NUCLEOTIDE SEQUENCE</scope>
</reference>
<keyword evidence="2" id="KW-0597">Phosphoprotein</keyword>
<dbReference type="GO" id="GO:0003677">
    <property type="term" value="F:DNA binding"/>
    <property type="evidence" value="ECO:0007669"/>
    <property type="project" value="InterPro"/>
</dbReference>
<dbReference type="Proteomes" id="UP000678393">
    <property type="component" value="Unassembled WGS sequence"/>
</dbReference>
<keyword evidence="8" id="KW-1185">Reference proteome</keyword>
<dbReference type="GO" id="GO:0006325">
    <property type="term" value="P:chromatin organization"/>
    <property type="evidence" value="ECO:0007669"/>
    <property type="project" value="UniProtKB-KW"/>
</dbReference>
<dbReference type="Pfam" id="PF21524">
    <property type="entry name" value="SAMD1_WH"/>
    <property type="match status" value="1"/>
</dbReference>
<dbReference type="OrthoDB" id="10004495at2759"/>
<evidence type="ECO:0000256" key="5">
    <source>
        <dbReference type="SAM" id="MobiDB-lite"/>
    </source>
</evidence>
<dbReference type="AlphaFoldDB" id="A0A8S3YPR7"/>
<evidence type="ECO:0000313" key="7">
    <source>
        <dbReference type="EMBL" id="CAG5117281.1"/>
    </source>
</evidence>
<proteinExistence type="predicted"/>